<dbReference type="GO" id="GO:0033290">
    <property type="term" value="C:eukaryotic 48S preinitiation complex"/>
    <property type="evidence" value="ECO:0007669"/>
    <property type="project" value="UniProtKB-UniRule"/>
</dbReference>
<evidence type="ECO:0000256" key="5">
    <source>
        <dbReference type="ARBA" id="ARBA00022917"/>
    </source>
</evidence>
<dbReference type="GO" id="GO:0001732">
    <property type="term" value="P:formation of cytoplasmic translation initiation complex"/>
    <property type="evidence" value="ECO:0007669"/>
    <property type="project" value="UniProtKB-UniRule"/>
</dbReference>
<evidence type="ECO:0000256" key="1">
    <source>
        <dbReference type="ARBA" id="ARBA00022490"/>
    </source>
</evidence>
<dbReference type="Proteomes" id="UP000198287">
    <property type="component" value="Unassembled WGS sequence"/>
</dbReference>
<comment type="subcellular location">
    <subcellularLocation>
        <location evidence="7 8">Cytoplasm</location>
    </subcellularLocation>
</comment>
<evidence type="ECO:0000256" key="3">
    <source>
        <dbReference type="ARBA" id="ARBA00022574"/>
    </source>
</evidence>
<dbReference type="InterPro" id="IPR011400">
    <property type="entry name" value="EIF3B"/>
</dbReference>
<name>A0A226E308_FOLCA</name>
<dbReference type="GO" id="GO:0003723">
    <property type="term" value="F:RNA binding"/>
    <property type="evidence" value="ECO:0007669"/>
    <property type="project" value="UniProtKB-UniRule"/>
</dbReference>
<dbReference type="SUPFAM" id="SSF54928">
    <property type="entry name" value="RNA-binding domain, RBD"/>
    <property type="match status" value="1"/>
</dbReference>
<proteinExistence type="inferred from homology"/>
<dbReference type="Pfam" id="PF00076">
    <property type="entry name" value="RRM_1"/>
    <property type="match status" value="1"/>
</dbReference>
<dbReference type="Gene3D" id="2.130.10.10">
    <property type="entry name" value="YVTN repeat-like/Quinoprotein amine dehydrogenase"/>
    <property type="match status" value="1"/>
</dbReference>
<comment type="function">
    <text evidence="8">Component of the eukaryotic translation initiation factor 3 (eIF-3) complex, which is involved in protein synthesis and, together with other initiation factors, stimulates binding of mRNA and methionyl-tRNAi to the 40S ribosome.</text>
</comment>
<keyword evidence="4 7" id="KW-0694">RNA-binding</keyword>
<evidence type="ECO:0000256" key="4">
    <source>
        <dbReference type="ARBA" id="ARBA00022884"/>
    </source>
</evidence>
<sequence length="749" mass="86186">MHGRLSLSICSRDLVCCSIRIFKNLKFKLLLNFESADQCLSGGVVMAKKKDSVDHDRNGNGDGEPEFSDPEDFVDDITDEELVGDVLRARPKETDGIENVVVVDGLPVVGEDRLDKLKGVIRKIFGKFGNINTESYASTLAEGQTTSYMFIEYSDPLSAAEAVKTMDGYKFDKNHTLLVNLFTDFEKYENISEDWKTPEPQPYKDAGNLWYYLLEPDAFDQYLVVKIGIPKGPHQPSNDVQVWLNAMPEPIELLTRAGGTETIAKWSPLGTYLATFHGKGVAVWGGDKFEKVNRFAHINAEFIDFSPNERYLVTFSPKAERQYDNPEVLIIWEIRTGAKKRTFSEVYKTPWPVIRWSHDDKFFARMGPDTLSVYETPSFRLQDNKSLKVVGIRDFTWSPTDNIIAYWVAENKDVPARVVLIEIPSRSEIRAKNLFNVADCRMHWQKSGDYLCVKVDRYAKVIMKKDKLLDTKYGGMYYNFEVFHLREKQVPVDSVEIKEPIVAFAWEPVGSKFAIIHGEPNSMSTSFWGVKKGDAPTLMKRFEKKRFNSMFWAPQGQFVILAQLKTAEGPLEFIDTSDFSIMNAIMPEMTTDIEWDPTGRYVMSAVSAWTGKVSDTGFSLLNFQGRIIRKERVERFGNLFWRPRPPCLLTHAQVKNIKKNLKTYSPAFEEKDRKRRSKAEQGVIKKRQDLLDAWNEYRLKKQEEYKSQKPKRMFLRNNNDTDELGADKNQLQEEVFEILIKEDVQPLDE</sequence>
<gene>
    <name evidence="11" type="ORF">Fcan01_13609</name>
</gene>
<dbReference type="EMBL" id="LNIX01000007">
    <property type="protein sequence ID" value="OXA51819.1"/>
    <property type="molecule type" value="Genomic_DNA"/>
</dbReference>
<dbReference type="InterPro" id="IPR035979">
    <property type="entry name" value="RBD_domain_sf"/>
</dbReference>
<comment type="function">
    <text evidence="7">RNA-binding component of the eukaryotic translation initiation factor 3 (eIF-3) complex, which is involved in protein synthesis of a specialized repertoire of mRNAs and, together with other initiation factors, stimulates binding of mRNA and methionyl-tRNAi to the 40S ribosome. The eIF-3 complex specifically targets and initiates translation of a subset of mRNAs involved in cell proliferation.</text>
</comment>
<evidence type="ECO:0000256" key="8">
    <source>
        <dbReference type="PIRNR" id="PIRNR036424"/>
    </source>
</evidence>
<dbReference type="FunFam" id="3.30.70.330:FF:000235">
    <property type="entry name" value="Eukaryotic translation initiation factor 3 subunit B"/>
    <property type="match status" value="1"/>
</dbReference>
<feature type="region of interest" description="Disordered" evidence="9">
    <location>
        <begin position="51"/>
        <end position="71"/>
    </location>
</feature>
<dbReference type="GO" id="GO:0031369">
    <property type="term" value="F:translation initiation factor binding"/>
    <property type="evidence" value="ECO:0007669"/>
    <property type="project" value="InterPro"/>
</dbReference>
<evidence type="ECO:0000259" key="10">
    <source>
        <dbReference type="PROSITE" id="PS50102"/>
    </source>
</evidence>
<dbReference type="SUPFAM" id="SSF69322">
    <property type="entry name" value="Tricorn protease domain 2"/>
    <property type="match status" value="1"/>
</dbReference>
<dbReference type="GO" id="GO:0005852">
    <property type="term" value="C:eukaryotic translation initiation factor 3 complex"/>
    <property type="evidence" value="ECO:0007669"/>
    <property type="project" value="UniProtKB-UniRule"/>
</dbReference>
<accession>A0A226E308</accession>
<comment type="similarity">
    <text evidence="7 8">Belongs to the eIF-3 subunit B family.</text>
</comment>
<dbReference type="HAMAP" id="MF_03001">
    <property type="entry name" value="eIF3b"/>
    <property type="match status" value="1"/>
</dbReference>
<dbReference type="InterPro" id="IPR000504">
    <property type="entry name" value="RRM_dom"/>
</dbReference>
<keyword evidence="1 7" id="KW-0963">Cytoplasm</keyword>
<comment type="subunit">
    <text evidence="6">Component of the eukaryotic translation initiation factor 3 (eIF-3) complex. The eIF-3 complex interacts with pix. Interacts with mxt.</text>
</comment>
<evidence type="ECO:0000256" key="7">
    <source>
        <dbReference type="HAMAP-Rule" id="MF_03001"/>
    </source>
</evidence>
<dbReference type="GO" id="GO:0016282">
    <property type="term" value="C:eukaryotic 43S preinitiation complex"/>
    <property type="evidence" value="ECO:0007669"/>
    <property type="project" value="UniProtKB-UniRule"/>
</dbReference>
<dbReference type="InterPro" id="IPR012677">
    <property type="entry name" value="Nucleotide-bd_a/b_plait_sf"/>
</dbReference>
<dbReference type="AlphaFoldDB" id="A0A226E308"/>
<dbReference type="PANTHER" id="PTHR14068">
    <property type="entry name" value="EUKARYOTIC TRANSLATION INITIATION FACTOR 3 EIF3 -RELATED"/>
    <property type="match status" value="1"/>
</dbReference>
<keyword evidence="12" id="KW-1185">Reference proteome</keyword>
<protein>
    <recommendedName>
        <fullName evidence="7 8">Eukaryotic translation initiation factor 3 subunit B</fullName>
        <shortName evidence="7 8">eIF3b</shortName>
    </recommendedName>
    <alternativeName>
        <fullName evidence="7">Eukaryotic translation initiation factor 3 subunit 9</fullName>
    </alternativeName>
</protein>
<dbReference type="SMART" id="SM00360">
    <property type="entry name" value="RRM"/>
    <property type="match status" value="1"/>
</dbReference>
<feature type="domain" description="RRM" evidence="10">
    <location>
        <begin position="99"/>
        <end position="184"/>
    </location>
</feature>
<dbReference type="OMA" id="LWGGPQF"/>
<feature type="region of interest" description="Disordered" evidence="9">
    <location>
        <begin position="708"/>
        <end position="727"/>
    </location>
</feature>
<dbReference type="STRING" id="158441.A0A226E308"/>
<organism evidence="11 12">
    <name type="scientific">Folsomia candida</name>
    <name type="common">Springtail</name>
    <dbReference type="NCBI Taxonomy" id="158441"/>
    <lineage>
        <taxon>Eukaryota</taxon>
        <taxon>Metazoa</taxon>
        <taxon>Ecdysozoa</taxon>
        <taxon>Arthropoda</taxon>
        <taxon>Hexapoda</taxon>
        <taxon>Collembola</taxon>
        <taxon>Entomobryomorpha</taxon>
        <taxon>Isotomoidea</taxon>
        <taxon>Isotomidae</taxon>
        <taxon>Proisotominae</taxon>
        <taxon>Folsomia</taxon>
    </lineage>
</organism>
<evidence type="ECO:0000256" key="9">
    <source>
        <dbReference type="SAM" id="MobiDB-lite"/>
    </source>
</evidence>
<dbReference type="Gene3D" id="3.30.70.330">
    <property type="match status" value="1"/>
</dbReference>
<reference evidence="11 12" key="1">
    <citation type="submission" date="2015-12" db="EMBL/GenBank/DDBJ databases">
        <title>The genome of Folsomia candida.</title>
        <authorList>
            <person name="Faddeeva A."/>
            <person name="Derks M.F."/>
            <person name="Anvar Y."/>
            <person name="Smit S."/>
            <person name="Van Straalen N."/>
            <person name="Roelofs D."/>
        </authorList>
    </citation>
    <scope>NUCLEOTIDE SEQUENCE [LARGE SCALE GENOMIC DNA]</scope>
    <source>
        <strain evidence="11 12">VU population</strain>
        <tissue evidence="11">Whole body</tissue>
    </source>
</reference>
<keyword evidence="5 7" id="KW-0648">Protein biosynthesis</keyword>
<evidence type="ECO:0000313" key="11">
    <source>
        <dbReference type="EMBL" id="OXA51819.1"/>
    </source>
</evidence>
<dbReference type="OrthoDB" id="10250414at2759"/>
<dbReference type="InterPro" id="IPR013979">
    <property type="entry name" value="TIF_beta_prop-like"/>
</dbReference>
<dbReference type="PROSITE" id="PS50102">
    <property type="entry name" value="RRM"/>
    <property type="match status" value="1"/>
</dbReference>
<dbReference type="InterPro" id="IPR015943">
    <property type="entry name" value="WD40/YVTN_repeat-like_dom_sf"/>
</dbReference>
<keyword evidence="2 7" id="KW-0396">Initiation factor</keyword>
<evidence type="ECO:0000256" key="6">
    <source>
        <dbReference type="ARBA" id="ARBA00047068"/>
    </source>
</evidence>
<comment type="caution">
    <text evidence="11">The sequence shown here is derived from an EMBL/GenBank/DDBJ whole genome shotgun (WGS) entry which is preliminary data.</text>
</comment>
<evidence type="ECO:0000313" key="12">
    <source>
        <dbReference type="Proteomes" id="UP000198287"/>
    </source>
</evidence>
<dbReference type="Pfam" id="PF08662">
    <property type="entry name" value="eIF2A"/>
    <property type="match status" value="1"/>
</dbReference>
<dbReference type="GO" id="GO:0003743">
    <property type="term" value="F:translation initiation factor activity"/>
    <property type="evidence" value="ECO:0007669"/>
    <property type="project" value="UniProtKB-UniRule"/>
</dbReference>
<dbReference type="PIRSF" id="PIRSF036424">
    <property type="entry name" value="eIF3b"/>
    <property type="match status" value="1"/>
</dbReference>
<keyword evidence="3" id="KW-0853">WD repeat</keyword>
<evidence type="ECO:0000256" key="2">
    <source>
        <dbReference type="ARBA" id="ARBA00022540"/>
    </source>
</evidence>
<dbReference type="PANTHER" id="PTHR14068:SF0">
    <property type="entry name" value="EUKARYOTIC TRANSLATION INITIATION FACTOR 3 SUBUNIT B"/>
    <property type="match status" value="1"/>
</dbReference>